<evidence type="ECO:0000256" key="6">
    <source>
        <dbReference type="ARBA" id="ARBA00023136"/>
    </source>
</evidence>
<evidence type="ECO:0000313" key="12">
    <source>
        <dbReference type="Proteomes" id="UP001443914"/>
    </source>
</evidence>
<dbReference type="EMBL" id="JBDFQZ010000006">
    <property type="protein sequence ID" value="KAK9714535.1"/>
    <property type="molecule type" value="Genomic_DNA"/>
</dbReference>
<evidence type="ECO:0000256" key="9">
    <source>
        <dbReference type="SAM" id="Phobius"/>
    </source>
</evidence>
<dbReference type="InterPro" id="IPR001245">
    <property type="entry name" value="Ser-Thr/Tyr_kinase_cat_dom"/>
</dbReference>
<dbReference type="GO" id="GO:0005524">
    <property type="term" value="F:ATP binding"/>
    <property type="evidence" value="ECO:0007669"/>
    <property type="project" value="InterPro"/>
</dbReference>
<reference evidence="11 12" key="1">
    <citation type="submission" date="2024-03" db="EMBL/GenBank/DDBJ databases">
        <title>WGS assembly of Saponaria officinalis var. Norfolk2.</title>
        <authorList>
            <person name="Jenkins J."/>
            <person name="Shu S."/>
            <person name="Grimwood J."/>
            <person name="Barry K."/>
            <person name="Goodstein D."/>
            <person name="Schmutz J."/>
            <person name="Leebens-Mack J."/>
            <person name="Osbourn A."/>
        </authorList>
    </citation>
    <scope>NUCLEOTIDE SEQUENCE [LARGE SCALE GENOMIC DNA]</scope>
    <source>
        <strain evidence="12">cv. Norfolk2</strain>
        <strain evidence="11">JIC</strain>
        <tissue evidence="11">Leaf</tissue>
    </source>
</reference>
<evidence type="ECO:0000313" key="11">
    <source>
        <dbReference type="EMBL" id="KAK9714535.1"/>
    </source>
</evidence>
<sequence length="682" mass="75561">MFGIAPSLRCCIERAMGGRWSTFNLQFICFVVLILGSGIRGTSSLNLEGSILLKFRGNIELDPHNSLANWDSNDHHPCNWFGVHCVDGKVQMLDLSGLSLRGTLLPELGNLADLRALVLRTNHFSGIIPAEFGNLTHLEVLDLRDNYLTGSIPAGITKLVSLKRLLLCNNKIEGPIPREVEEFSSLSELQYDDWLASVNNRKNGLGPNGRTHSSLGRQHNHNSNLESSYGSNLLQKPHNLAAVIRRQLAEQSSNLEAVPNKSDGQGDEVNSQPIFRSSGSFPASGTETNPFIQPPSTSPNFDSQPAAKQDKPAPVPHEKEKSSQMVWVYVAIALGVAFLLVIAAALYFLWKSRSKPIGPFKTGISGQLQKAFVTGVPKLNRPELETACEDFSNIIATLDAFTVYKGTLSSGVEIAVASTNISSSLDWTEAEELAYRKKIETLSRVNHKNFVNLLGYCEEQEPFTRMMVFEYAPSGNLFEHLHVEEFENLDWNSRMRVIMGAAYCLQYMHHDLSPPVSHSKVDSAAIFLTDDYAAKLAERPFEILPKSKDISEEGPPAGSTASADPRENVYDFGILLLEIIAGRLPYSEQDGVLIDWASQYLNDKENNKELLDPVLKTVKTNELNVICDVIQECIRPNPMQRPTMQAVTCRLREAIPITPDAAVPRLSPLWWAELEILSVEAP</sequence>
<evidence type="ECO:0000259" key="10">
    <source>
        <dbReference type="PROSITE" id="PS50011"/>
    </source>
</evidence>
<keyword evidence="5 9" id="KW-1133">Transmembrane helix</keyword>
<dbReference type="EMBL" id="JBDFQZ010000006">
    <property type="protein sequence ID" value="KAK9714534.1"/>
    <property type="molecule type" value="Genomic_DNA"/>
</dbReference>
<evidence type="ECO:0000256" key="5">
    <source>
        <dbReference type="ARBA" id="ARBA00022989"/>
    </source>
</evidence>
<dbReference type="Gene3D" id="3.30.200.20">
    <property type="entry name" value="Phosphorylase Kinase, domain 1"/>
    <property type="match status" value="1"/>
</dbReference>
<dbReference type="SUPFAM" id="SSF56112">
    <property type="entry name" value="Protein kinase-like (PK-like)"/>
    <property type="match status" value="1"/>
</dbReference>
<dbReference type="Pfam" id="PF07714">
    <property type="entry name" value="PK_Tyr_Ser-Thr"/>
    <property type="match status" value="1"/>
</dbReference>
<dbReference type="InterPro" id="IPR013210">
    <property type="entry name" value="LRR_N_plant-typ"/>
</dbReference>
<dbReference type="PANTHER" id="PTHR46084:SF1">
    <property type="entry name" value="PROTEIN MALE DISCOVERER 2"/>
    <property type="match status" value="1"/>
</dbReference>
<dbReference type="FunFam" id="3.80.10.10:FF:000627">
    <property type="entry name" value="Probable leucine-rich repeat receptor-like protein kinase At2g33170"/>
    <property type="match status" value="1"/>
</dbReference>
<dbReference type="PANTHER" id="PTHR46084">
    <property type="entry name" value="PROTEIN MALE DISCOVERER 2"/>
    <property type="match status" value="1"/>
</dbReference>
<evidence type="ECO:0000256" key="4">
    <source>
        <dbReference type="ARBA" id="ARBA00022737"/>
    </source>
</evidence>
<dbReference type="AlphaFoldDB" id="A0AAW1K8V7"/>
<dbReference type="PROSITE" id="PS50011">
    <property type="entry name" value="PROTEIN_KINASE_DOM"/>
    <property type="match status" value="1"/>
</dbReference>
<dbReference type="Gene3D" id="3.80.10.10">
    <property type="entry name" value="Ribonuclease Inhibitor"/>
    <property type="match status" value="1"/>
</dbReference>
<evidence type="ECO:0000256" key="3">
    <source>
        <dbReference type="ARBA" id="ARBA00022729"/>
    </source>
</evidence>
<dbReference type="InterPro" id="IPR055414">
    <property type="entry name" value="LRR_R13L4/SHOC2-like"/>
</dbReference>
<name>A0AAW1K8V7_SAPOF</name>
<evidence type="ECO:0000256" key="8">
    <source>
        <dbReference type="SAM" id="MobiDB-lite"/>
    </source>
</evidence>
<comment type="caution">
    <text evidence="11">The sequence shown here is derived from an EMBL/GenBank/DDBJ whole genome shotgun (WGS) entry which is preliminary data.</text>
</comment>
<feature type="region of interest" description="Disordered" evidence="8">
    <location>
        <begin position="254"/>
        <end position="318"/>
    </location>
</feature>
<protein>
    <recommendedName>
        <fullName evidence="10">Protein kinase domain-containing protein</fullName>
    </recommendedName>
</protein>
<feature type="region of interest" description="Disordered" evidence="8">
    <location>
        <begin position="202"/>
        <end position="231"/>
    </location>
</feature>
<dbReference type="Pfam" id="PF08263">
    <property type="entry name" value="LRRNT_2"/>
    <property type="match status" value="1"/>
</dbReference>
<keyword evidence="1" id="KW-0433">Leucine-rich repeat</keyword>
<evidence type="ECO:0000256" key="2">
    <source>
        <dbReference type="ARBA" id="ARBA00022692"/>
    </source>
</evidence>
<keyword evidence="2 9" id="KW-0812">Transmembrane</keyword>
<feature type="compositionally biased region" description="Polar residues" evidence="8">
    <location>
        <begin position="268"/>
        <end position="291"/>
    </location>
</feature>
<organism evidence="11 12">
    <name type="scientific">Saponaria officinalis</name>
    <name type="common">Common soapwort</name>
    <name type="synonym">Lychnis saponaria</name>
    <dbReference type="NCBI Taxonomy" id="3572"/>
    <lineage>
        <taxon>Eukaryota</taxon>
        <taxon>Viridiplantae</taxon>
        <taxon>Streptophyta</taxon>
        <taxon>Embryophyta</taxon>
        <taxon>Tracheophyta</taxon>
        <taxon>Spermatophyta</taxon>
        <taxon>Magnoliopsida</taxon>
        <taxon>eudicotyledons</taxon>
        <taxon>Gunneridae</taxon>
        <taxon>Pentapetalae</taxon>
        <taxon>Caryophyllales</taxon>
        <taxon>Caryophyllaceae</taxon>
        <taxon>Caryophylleae</taxon>
        <taxon>Saponaria</taxon>
    </lineage>
</organism>
<dbReference type="Proteomes" id="UP001443914">
    <property type="component" value="Unassembled WGS sequence"/>
</dbReference>
<gene>
    <name evidence="11" type="ORF">RND81_06G101700</name>
</gene>
<dbReference type="InterPro" id="IPR000719">
    <property type="entry name" value="Prot_kinase_dom"/>
</dbReference>
<feature type="transmembrane region" description="Helical" evidence="9">
    <location>
        <begin position="326"/>
        <end position="350"/>
    </location>
</feature>
<keyword evidence="6 9" id="KW-0472">Membrane</keyword>
<keyword evidence="3" id="KW-0732">Signal</keyword>
<dbReference type="FunFam" id="3.30.200.20:FF:000489">
    <property type="entry name" value="Inactive receptor-like serine/threonine-protein kinase"/>
    <property type="match status" value="1"/>
</dbReference>
<feature type="compositionally biased region" description="Basic and acidic residues" evidence="8">
    <location>
        <begin position="308"/>
        <end position="318"/>
    </location>
</feature>
<proteinExistence type="predicted"/>
<feature type="compositionally biased region" description="Polar residues" evidence="8">
    <location>
        <begin position="210"/>
        <end position="231"/>
    </location>
</feature>
<dbReference type="Pfam" id="PF23598">
    <property type="entry name" value="LRR_14"/>
    <property type="match status" value="1"/>
</dbReference>
<dbReference type="SUPFAM" id="SSF52058">
    <property type="entry name" value="L domain-like"/>
    <property type="match status" value="1"/>
</dbReference>
<comment type="subcellular location">
    <subcellularLocation>
        <location evidence="7">Endomembrane system</location>
        <topology evidence="7">Single-pass type I membrane protein</topology>
    </subcellularLocation>
</comment>
<dbReference type="EMBL" id="JBDFQZ010000006">
    <property type="protein sequence ID" value="KAK9714533.1"/>
    <property type="molecule type" value="Genomic_DNA"/>
</dbReference>
<dbReference type="Gene3D" id="1.10.510.10">
    <property type="entry name" value="Transferase(Phosphotransferase) domain 1"/>
    <property type="match status" value="1"/>
</dbReference>
<evidence type="ECO:0000256" key="1">
    <source>
        <dbReference type="ARBA" id="ARBA00022614"/>
    </source>
</evidence>
<dbReference type="EMBL" id="JBDFQZ010000006">
    <property type="protein sequence ID" value="KAK9714532.1"/>
    <property type="molecule type" value="Genomic_DNA"/>
</dbReference>
<feature type="domain" description="Protein kinase" evidence="10">
    <location>
        <begin position="389"/>
        <end position="655"/>
    </location>
</feature>
<dbReference type="GO" id="GO:0004674">
    <property type="term" value="F:protein serine/threonine kinase activity"/>
    <property type="evidence" value="ECO:0007669"/>
    <property type="project" value="UniProtKB-EC"/>
</dbReference>
<keyword evidence="4" id="KW-0677">Repeat</keyword>
<keyword evidence="12" id="KW-1185">Reference proteome</keyword>
<feature type="transmembrane region" description="Helical" evidence="9">
    <location>
        <begin position="21"/>
        <end position="39"/>
    </location>
</feature>
<accession>A0AAW1K8V7</accession>
<dbReference type="InterPro" id="IPR032675">
    <property type="entry name" value="LRR_dom_sf"/>
</dbReference>
<dbReference type="GO" id="GO:0012505">
    <property type="term" value="C:endomembrane system"/>
    <property type="evidence" value="ECO:0007669"/>
    <property type="project" value="UniProtKB-SubCell"/>
</dbReference>
<dbReference type="InterPro" id="IPR011009">
    <property type="entry name" value="Kinase-like_dom_sf"/>
</dbReference>
<evidence type="ECO:0000256" key="7">
    <source>
        <dbReference type="ARBA" id="ARBA00046288"/>
    </source>
</evidence>